<dbReference type="Proteomes" id="UP000754226">
    <property type="component" value="Unassembled WGS sequence"/>
</dbReference>
<dbReference type="CDD" id="cd08285">
    <property type="entry name" value="NADP_ADH"/>
    <property type="match status" value="1"/>
</dbReference>
<name>A0A943I476_9FIRM</name>
<dbReference type="EMBL" id="JAGZCZ010000003">
    <property type="protein sequence ID" value="MBS5519231.1"/>
    <property type="molecule type" value="Genomic_DNA"/>
</dbReference>
<comment type="cofactor">
    <cofactor evidence="1">
        <name>Zn(2+)</name>
        <dbReference type="ChEBI" id="CHEBI:29105"/>
    </cofactor>
</comment>
<comment type="caution">
    <text evidence="6">The sequence shown here is derived from an EMBL/GenBank/DDBJ whole genome shotgun (WGS) entry which is preliminary data.</text>
</comment>
<dbReference type="GO" id="GO:0016491">
    <property type="term" value="F:oxidoreductase activity"/>
    <property type="evidence" value="ECO:0007669"/>
    <property type="project" value="InterPro"/>
</dbReference>
<keyword evidence="4" id="KW-0862">Zinc</keyword>
<evidence type="ECO:0000313" key="6">
    <source>
        <dbReference type="EMBL" id="MBS5519231.1"/>
    </source>
</evidence>
<dbReference type="InterPro" id="IPR036291">
    <property type="entry name" value="NAD(P)-bd_dom_sf"/>
</dbReference>
<dbReference type="Gene3D" id="3.90.180.10">
    <property type="entry name" value="Medium-chain alcohol dehydrogenases, catalytic domain"/>
    <property type="match status" value="1"/>
</dbReference>
<dbReference type="InterPro" id="IPR011032">
    <property type="entry name" value="GroES-like_sf"/>
</dbReference>
<proteinExistence type="inferred from homology"/>
<protein>
    <submittedName>
        <fullName evidence="6">NAD(P)-dependent alcohol dehydrogenase</fullName>
    </submittedName>
</protein>
<evidence type="ECO:0000256" key="2">
    <source>
        <dbReference type="ARBA" id="ARBA00008072"/>
    </source>
</evidence>
<sequence length="352" mass="37922">MKGYAMLKIGESGWIEKERPVCGPLDAICRPIAVAICSSDVHTLWSGAIGERHNMILGHECCAEVVEVGSLVKDFKPGDRVLVPAITPDWSSAAAQAGWQQHSGGMLGGWKFSNYKDGVFADFFHVNDADGNLAHLPEGMDPADACIMSDMVPTGFHAVEQADVQFGDAVLVIGIGPVGLMAVRACALRGASRIIAVGTRPVCIEVAKDYGADEFISYKDGPIFEQVLERTNGAGVDRVCIAGGNVDTFSEAIKCLKPGGRIGNVNYLGSGDYVKIPRVEWGAGMSNKTISGGLMPGGRLRMEKLASLVTSGRLDLHKEVTHIFRGRDHVEEALFMMRDKPRDLIKPIVIWE</sequence>
<dbReference type="PANTHER" id="PTHR42813">
    <property type="entry name" value="ZINC-TYPE ALCOHOL DEHYDROGENASE-LIKE"/>
    <property type="match status" value="1"/>
</dbReference>
<accession>A0A943I476</accession>
<dbReference type="AlphaFoldDB" id="A0A943I476"/>
<dbReference type="PANTHER" id="PTHR42813:SF4">
    <property type="entry name" value="NADP-DEPENDENT ISOPROPANOL DEHYDROGENASE"/>
    <property type="match status" value="1"/>
</dbReference>
<dbReference type="InterPro" id="IPR013154">
    <property type="entry name" value="ADH-like_N"/>
</dbReference>
<keyword evidence="3" id="KW-0479">Metal-binding</keyword>
<evidence type="ECO:0000256" key="4">
    <source>
        <dbReference type="ARBA" id="ARBA00022833"/>
    </source>
</evidence>
<dbReference type="GO" id="GO:0046872">
    <property type="term" value="F:metal ion binding"/>
    <property type="evidence" value="ECO:0007669"/>
    <property type="project" value="UniProtKB-KW"/>
</dbReference>
<organism evidence="6 7">
    <name type="scientific">Acidaminococcus intestini</name>
    <dbReference type="NCBI Taxonomy" id="187327"/>
    <lineage>
        <taxon>Bacteria</taxon>
        <taxon>Bacillati</taxon>
        <taxon>Bacillota</taxon>
        <taxon>Negativicutes</taxon>
        <taxon>Acidaminococcales</taxon>
        <taxon>Acidaminococcaceae</taxon>
        <taxon>Acidaminococcus</taxon>
    </lineage>
</organism>
<evidence type="ECO:0000256" key="3">
    <source>
        <dbReference type="ARBA" id="ARBA00022723"/>
    </source>
</evidence>
<dbReference type="Pfam" id="PF08240">
    <property type="entry name" value="ADH_N"/>
    <property type="match status" value="1"/>
</dbReference>
<dbReference type="Pfam" id="PF00107">
    <property type="entry name" value="ADH_zinc_N"/>
    <property type="match status" value="1"/>
</dbReference>
<dbReference type="InterPro" id="IPR020843">
    <property type="entry name" value="ER"/>
</dbReference>
<dbReference type="SUPFAM" id="SSF51735">
    <property type="entry name" value="NAD(P)-binding Rossmann-fold domains"/>
    <property type="match status" value="1"/>
</dbReference>
<dbReference type="SUPFAM" id="SSF50129">
    <property type="entry name" value="GroES-like"/>
    <property type="match status" value="1"/>
</dbReference>
<evidence type="ECO:0000259" key="5">
    <source>
        <dbReference type="SMART" id="SM00829"/>
    </source>
</evidence>
<reference evidence="6" key="1">
    <citation type="submission" date="2021-02" db="EMBL/GenBank/DDBJ databases">
        <title>Infant gut strain persistence is associated with maternal origin, phylogeny, and functional potential including surface adhesion and iron acquisition.</title>
        <authorList>
            <person name="Lou Y.C."/>
        </authorList>
    </citation>
    <scope>NUCLEOTIDE SEQUENCE</scope>
    <source>
        <strain evidence="6">L3_106_000M1_dasL3_106_000M1_concoct_15</strain>
    </source>
</reference>
<evidence type="ECO:0000313" key="7">
    <source>
        <dbReference type="Proteomes" id="UP000754226"/>
    </source>
</evidence>
<gene>
    <name evidence="6" type="ORF">KHX13_02685</name>
</gene>
<dbReference type="Gene3D" id="3.40.50.720">
    <property type="entry name" value="NAD(P)-binding Rossmann-like Domain"/>
    <property type="match status" value="1"/>
</dbReference>
<feature type="domain" description="Enoyl reductase (ER)" evidence="5">
    <location>
        <begin position="10"/>
        <end position="350"/>
    </location>
</feature>
<comment type="similarity">
    <text evidence="2">Belongs to the zinc-containing alcohol dehydrogenase family.</text>
</comment>
<evidence type="ECO:0000256" key="1">
    <source>
        <dbReference type="ARBA" id="ARBA00001947"/>
    </source>
</evidence>
<dbReference type="InterPro" id="IPR013149">
    <property type="entry name" value="ADH-like_C"/>
</dbReference>
<dbReference type="SMART" id="SM00829">
    <property type="entry name" value="PKS_ER"/>
    <property type="match status" value="1"/>
</dbReference>